<evidence type="ECO:0000313" key="13">
    <source>
        <dbReference type="Proteomes" id="UP001500399"/>
    </source>
</evidence>
<dbReference type="PROSITE" id="PS00901">
    <property type="entry name" value="CYS_SYNTHASE"/>
    <property type="match status" value="1"/>
</dbReference>
<keyword evidence="7 10" id="KW-0663">Pyridoxal phosphate</keyword>
<dbReference type="InterPro" id="IPR036052">
    <property type="entry name" value="TrpB-like_PALP_sf"/>
</dbReference>
<dbReference type="InterPro" id="IPR050214">
    <property type="entry name" value="Cys_Synth/Cystath_Beta-Synth"/>
</dbReference>
<comment type="caution">
    <text evidence="12">The sequence shown here is derived from an EMBL/GenBank/DDBJ whole genome shotgun (WGS) entry which is preliminary data.</text>
</comment>
<protein>
    <recommendedName>
        <fullName evidence="4 10">Cysteine synthase</fullName>
        <ecNumber evidence="4 10">2.5.1.47</ecNumber>
    </recommendedName>
</protein>
<comment type="cofactor">
    <cofactor evidence="1 10">
        <name>pyridoxal 5'-phosphate</name>
        <dbReference type="ChEBI" id="CHEBI:597326"/>
    </cofactor>
</comment>
<dbReference type="InterPro" id="IPR001926">
    <property type="entry name" value="TrpB-like_PALP"/>
</dbReference>
<keyword evidence="13" id="KW-1185">Reference proteome</keyword>
<comment type="pathway">
    <text evidence="2">Amino-acid biosynthesis; L-cysteine biosynthesis; L-cysteine from L-serine: step 2/2.</text>
</comment>
<sequence length="311" mass="32809">MAYVYQSVTELIGRTPLLAAKSFAKAHDLPANLVVKLEYFNPAGSVKDRIAVGMIEQAERDGKIAPGATLIEPTSGNTGIGIAAVAAARGYHAILTMPETMSVERRNLLKAYGAEIVLTDGTQGMKGAIARAEELQKEIPNSFILSQFENPANPAVHEHTTGPEIWEDTDGDVDAFVAGVGTGGTVSGIGRYLKSKNPSVHVVAVEPEDSPVLAGGKPGPHKIQGIGAGFIPATLDTKVYDEVIQVKNEDAFTYGREFARREGALIGISSGAALAAAVELARRPDFAGKTIVALLPDGGDRYLSTELFLDK</sequence>
<reference evidence="12 13" key="1">
    <citation type="journal article" date="2019" name="Int. J. Syst. Evol. Microbiol.">
        <title>The Global Catalogue of Microorganisms (GCM) 10K type strain sequencing project: providing services to taxonomists for standard genome sequencing and annotation.</title>
        <authorList>
            <consortium name="The Broad Institute Genomics Platform"/>
            <consortium name="The Broad Institute Genome Sequencing Center for Infectious Disease"/>
            <person name="Wu L."/>
            <person name="Ma J."/>
        </authorList>
    </citation>
    <scope>NUCLEOTIDE SEQUENCE [LARGE SCALE GENOMIC DNA]</scope>
    <source>
        <strain evidence="12 13">JCM 8542</strain>
    </source>
</reference>
<evidence type="ECO:0000256" key="8">
    <source>
        <dbReference type="ARBA" id="ARBA00023192"/>
    </source>
</evidence>
<accession>A0ABN0SW35</accession>
<evidence type="ECO:0000256" key="6">
    <source>
        <dbReference type="ARBA" id="ARBA00022679"/>
    </source>
</evidence>
<organism evidence="12 13">
    <name type="scientific">Selenomonas dianae</name>
    <dbReference type="NCBI Taxonomy" id="135079"/>
    <lineage>
        <taxon>Bacteria</taxon>
        <taxon>Bacillati</taxon>
        <taxon>Bacillota</taxon>
        <taxon>Negativicutes</taxon>
        <taxon>Selenomonadales</taxon>
        <taxon>Selenomonadaceae</taxon>
        <taxon>Selenomonas</taxon>
    </lineage>
</organism>
<proteinExistence type="inferred from homology"/>
<comment type="similarity">
    <text evidence="3 10">Belongs to the cysteine synthase/cystathionine beta-synthase family.</text>
</comment>
<keyword evidence="8 10" id="KW-0198">Cysteine biosynthesis</keyword>
<evidence type="ECO:0000256" key="1">
    <source>
        <dbReference type="ARBA" id="ARBA00001933"/>
    </source>
</evidence>
<dbReference type="SUPFAM" id="SSF53686">
    <property type="entry name" value="Tryptophan synthase beta subunit-like PLP-dependent enzymes"/>
    <property type="match status" value="1"/>
</dbReference>
<dbReference type="InterPro" id="IPR005859">
    <property type="entry name" value="CysK"/>
</dbReference>
<dbReference type="EMBL" id="BAAACR010000002">
    <property type="protein sequence ID" value="GAA0202675.1"/>
    <property type="molecule type" value="Genomic_DNA"/>
</dbReference>
<dbReference type="PANTHER" id="PTHR10314">
    <property type="entry name" value="CYSTATHIONINE BETA-SYNTHASE"/>
    <property type="match status" value="1"/>
</dbReference>
<evidence type="ECO:0000256" key="4">
    <source>
        <dbReference type="ARBA" id="ARBA00012681"/>
    </source>
</evidence>
<evidence type="ECO:0000256" key="7">
    <source>
        <dbReference type="ARBA" id="ARBA00022898"/>
    </source>
</evidence>
<evidence type="ECO:0000256" key="5">
    <source>
        <dbReference type="ARBA" id="ARBA00022605"/>
    </source>
</evidence>
<dbReference type="EC" id="2.5.1.47" evidence="4 10"/>
<dbReference type="NCBIfam" id="TIGR01139">
    <property type="entry name" value="cysK"/>
    <property type="match status" value="1"/>
</dbReference>
<dbReference type="InterPro" id="IPR001216">
    <property type="entry name" value="P-phosphate_BS"/>
</dbReference>
<evidence type="ECO:0000256" key="10">
    <source>
        <dbReference type="RuleBase" id="RU003985"/>
    </source>
</evidence>
<dbReference type="Gene3D" id="3.40.50.1100">
    <property type="match status" value="2"/>
</dbReference>
<dbReference type="Pfam" id="PF00291">
    <property type="entry name" value="PALP"/>
    <property type="match status" value="1"/>
</dbReference>
<evidence type="ECO:0000259" key="11">
    <source>
        <dbReference type="Pfam" id="PF00291"/>
    </source>
</evidence>
<evidence type="ECO:0000313" key="12">
    <source>
        <dbReference type="EMBL" id="GAA0202675.1"/>
    </source>
</evidence>
<dbReference type="RefSeq" id="WP_304987660.1">
    <property type="nucleotide sequence ID" value="NZ_BAAACR010000002.1"/>
</dbReference>
<dbReference type="CDD" id="cd01561">
    <property type="entry name" value="CBS_like"/>
    <property type="match status" value="1"/>
</dbReference>
<feature type="domain" description="Tryptophan synthase beta chain-like PALP" evidence="11">
    <location>
        <begin position="8"/>
        <end position="297"/>
    </location>
</feature>
<keyword evidence="5 10" id="KW-0028">Amino-acid biosynthesis</keyword>
<keyword evidence="6 10" id="KW-0808">Transferase</keyword>
<dbReference type="Proteomes" id="UP001500399">
    <property type="component" value="Unassembled WGS sequence"/>
</dbReference>
<comment type="catalytic activity">
    <reaction evidence="9 10">
        <text>O-acetyl-L-serine + hydrogen sulfide = L-cysteine + acetate</text>
        <dbReference type="Rhea" id="RHEA:14829"/>
        <dbReference type="ChEBI" id="CHEBI:29919"/>
        <dbReference type="ChEBI" id="CHEBI:30089"/>
        <dbReference type="ChEBI" id="CHEBI:35235"/>
        <dbReference type="ChEBI" id="CHEBI:58340"/>
        <dbReference type="EC" id="2.5.1.47"/>
    </reaction>
</comment>
<dbReference type="NCBIfam" id="TIGR01136">
    <property type="entry name" value="cysKM"/>
    <property type="match status" value="1"/>
</dbReference>
<evidence type="ECO:0000256" key="9">
    <source>
        <dbReference type="ARBA" id="ARBA00047931"/>
    </source>
</evidence>
<dbReference type="InterPro" id="IPR005856">
    <property type="entry name" value="Cys_synth"/>
</dbReference>
<name>A0ABN0SW35_9FIRM</name>
<evidence type="ECO:0000256" key="2">
    <source>
        <dbReference type="ARBA" id="ARBA00004962"/>
    </source>
</evidence>
<gene>
    <name evidence="12" type="primary">cysK</name>
    <name evidence="12" type="ORF">GCM10008919_02510</name>
</gene>
<evidence type="ECO:0000256" key="3">
    <source>
        <dbReference type="ARBA" id="ARBA00007103"/>
    </source>
</evidence>